<feature type="region of interest" description="Disordered" evidence="1">
    <location>
        <begin position="46"/>
        <end position="114"/>
    </location>
</feature>
<dbReference type="EMBL" id="HBFB01037268">
    <property type="protein sequence ID" value="CAD8696763.1"/>
    <property type="molecule type" value="Transcribed_RNA"/>
</dbReference>
<name>A0A7S0X1G7_9CHLO</name>
<gene>
    <name evidence="2" type="ORF">CLEI1391_LOCUS20950</name>
</gene>
<dbReference type="AlphaFoldDB" id="A0A7S0X1G7"/>
<organism evidence="2">
    <name type="scientific">Chlamydomonas leiostraca</name>
    <dbReference type="NCBI Taxonomy" id="1034604"/>
    <lineage>
        <taxon>Eukaryota</taxon>
        <taxon>Viridiplantae</taxon>
        <taxon>Chlorophyta</taxon>
        <taxon>core chlorophytes</taxon>
        <taxon>Chlorophyceae</taxon>
        <taxon>CS clade</taxon>
        <taxon>Chlamydomonadales</taxon>
        <taxon>Chlamydomonadaceae</taxon>
        <taxon>Chlamydomonas</taxon>
    </lineage>
</organism>
<reference evidence="2" key="1">
    <citation type="submission" date="2021-01" db="EMBL/GenBank/DDBJ databases">
        <authorList>
            <person name="Corre E."/>
            <person name="Pelletier E."/>
            <person name="Niang G."/>
            <person name="Scheremetjew M."/>
            <person name="Finn R."/>
            <person name="Kale V."/>
            <person name="Holt S."/>
            <person name="Cochrane G."/>
            <person name="Meng A."/>
            <person name="Brown T."/>
            <person name="Cohen L."/>
        </authorList>
    </citation>
    <scope>NUCLEOTIDE SEQUENCE</scope>
    <source>
        <strain evidence="2">SAG 11-49</strain>
    </source>
</reference>
<evidence type="ECO:0000313" key="2">
    <source>
        <dbReference type="EMBL" id="CAD8696763.1"/>
    </source>
</evidence>
<accession>A0A7S0X1G7</accession>
<dbReference type="PANTHER" id="PTHR28441:SF2">
    <property type="entry name" value="PROTEIN FAM91A1"/>
    <property type="match status" value="1"/>
</dbReference>
<feature type="compositionally biased region" description="Low complexity" evidence="1">
    <location>
        <begin position="98"/>
        <end position="107"/>
    </location>
</feature>
<dbReference type="InterPro" id="IPR039199">
    <property type="entry name" value="FAM91"/>
</dbReference>
<proteinExistence type="predicted"/>
<dbReference type="PANTHER" id="PTHR28441">
    <property type="entry name" value="PROTEIN FAM91A1"/>
    <property type="match status" value="1"/>
</dbReference>
<protein>
    <submittedName>
        <fullName evidence="2">Uncharacterized protein</fullName>
    </submittedName>
</protein>
<evidence type="ECO:0000256" key="1">
    <source>
        <dbReference type="SAM" id="MobiDB-lite"/>
    </source>
</evidence>
<sequence>MVAEVVEAAAAEAGSTGMVYAGGGAWDATVVDVPLPLPPALLKSLQPSGSEVGRGAAARKSAPPSPIRSKAASYGQGTAEMAPAGQLETVVEEGSSHGGAPPASATAGTGGAGTGGSNDAGALCVMQGLDRRTNAMVDVAVPTSLGHALVQLGLATTMGYLRLAHLPGSSPTIAAVTMAVTEGGGLAAGRAAAAAIAELPSPQAAVTGGSGFDESAGAESAAPSLMTRISGGLAAAAGGSSSSSGLEKRPSVEAVSGAVGAPAAQRSVSAGWVPLTVAMGVPLYCLQMCKLVCARARDVGTLTASGREWQRQMQQQLCAELDALVAQFSAHGAHAAPLAASSSFNRSSMTGDRTSAAGNGGFGGSSSGVSDVFAPVQLPGANLLFDGTNLVRVDLTSCMQGAPAFL</sequence>